<evidence type="ECO:0000313" key="2">
    <source>
        <dbReference type="Proteomes" id="UP001215598"/>
    </source>
</evidence>
<dbReference type="Proteomes" id="UP001215598">
    <property type="component" value="Unassembled WGS sequence"/>
</dbReference>
<reference evidence="1" key="1">
    <citation type="submission" date="2023-03" db="EMBL/GenBank/DDBJ databases">
        <title>Massive genome expansion in bonnet fungi (Mycena s.s.) driven by repeated elements and novel gene families across ecological guilds.</title>
        <authorList>
            <consortium name="Lawrence Berkeley National Laboratory"/>
            <person name="Harder C.B."/>
            <person name="Miyauchi S."/>
            <person name="Viragh M."/>
            <person name="Kuo A."/>
            <person name="Thoen E."/>
            <person name="Andreopoulos B."/>
            <person name="Lu D."/>
            <person name="Skrede I."/>
            <person name="Drula E."/>
            <person name="Henrissat B."/>
            <person name="Morin E."/>
            <person name="Kohler A."/>
            <person name="Barry K."/>
            <person name="LaButti K."/>
            <person name="Morin E."/>
            <person name="Salamov A."/>
            <person name="Lipzen A."/>
            <person name="Mereny Z."/>
            <person name="Hegedus B."/>
            <person name="Baldrian P."/>
            <person name="Stursova M."/>
            <person name="Weitz H."/>
            <person name="Taylor A."/>
            <person name="Grigoriev I.V."/>
            <person name="Nagy L.G."/>
            <person name="Martin F."/>
            <person name="Kauserud H."/>
        </authorList>
    </citation>
    <scope>NUCLEOTIDE SEQUENCE</scope>
    <source>
        <strain evidence="1">CBHHK182m</strain>
    </source>
</reference>
<keyword evidence="2" id="KW-1185">Reference proteome</keyword>
<organism evidence="1 2">
    <name type="scientific">Mycena metata</name>
    <dbReference type="NCBI Taxonomy" id="1033252"/>
    <lineage>
        <taxon>Eukaryota</taxon>
        <taxon>Fungi</taxon>
        <taxon>Dikarya</taxon>
        <taxon>Basidiomycota</taxon>
        <taxon>Agaricomycotina</taxon>
        <taxon>Agaricomycetes</taxon>
        <taxon>Agaricomycetidae</taxon>
        <taxon>Agaricales</taxon>
        <taxon>Marasmiineae</taxon>
        <taxon>Mycenaceae</taxon>
        <taxon>Mycena</taxon>
    </lineage>
</organism>
<comment type="caution">
    <text evidence="1">The sequence shown here is derived from an EMBL/GenBank/DDBJ whole genome shotgun (WGS) entry which is preliminary data.</text>
</comment>
<accession>A0AAD7MAN2</accession>
<sequence>MSQQEPLNRGRAGCTACCGGGSDSRRIYAEFILPNNNISTTVQCYVRLPARSLAKLDLPRNIVKLLPFNATVCMNPGGEPDVRGNYRGLTQDHPDSIPRHLQPRFEVMLKFVLALASVSYALAAMTGIPVNGTAYIMQDGRTTRCVTLGTVSPAMSNYNKIGMQVCTGATNQQWKAVSSVGVDGPQVSFASVASPRLYLSYVSAEIPNSGGQASLYQQSLGHPEPLGFLVEPSPVANMSILFFAGGPGGVLTANTPFSTSANIVNQPSPLMMEIVTISSFGGTPLEPSQWWGFTPVIS</sequence>
<dbReference type="AlphaFoldDB" id="A0AAD7MAN2"/>
<protein>
    <submittedName>
        <fullName evidence="1">Uncharacterized protein</fullName>
    </submittedName>
</protein>
<proteinExistence type="predicted"/>
<dbReference type="EMBL" id="JARKIB010000437">
    <property type="protein sequence ID" value="KAJ7708017.1"/>
    <property type="molecule type" value="Genomic_DNA"/>
</dbReference>
<gene>
    <name evidence="1" type="ORF">B0H16DRAFT_1481429</name>
</gene>
<evidence type="ECO:0000313" key="1">
    <source>
        <dbReference type="EMBL" id="KAJ7708017.1"/>
    </source>
</evidence>
<name>A0AAD7MAN2_9AGAR</name>